<evidence type="ECO:0000256" key="16">
    <source>
        <dbReference type="ARBA" id="ARBA00023209"/>
    </source>
</evidence>
<evidence type="ECO:0000256" key="1">
    <source>
        <dbReference type="ARBA" id="ARBA00001698"/>
    </source>
</evidence>
<comment type="caution">
    <text evidence="20">The sequence shown here is derived from an EMBL/GenBank/DDBJ whole genome shotgun (WGS) entry which is preliminary data.</text>
</comment>
<evidence type="ECO:0000256" key="3">
    <source>
        <dbReference type="ARBA" id="ARBA00005119"/>
    </source>
</evidence>
<dbReference type="InterPro" id="IPR000374">
    <property type="entry name" value="PC_trans"/>
</dbReference>
<feature type="transmembrane region" description="Helical" evidence="19">
    <location>
        <begin position="145"/>
        <end position="168"/>
    </location>
</feature>
<dbReference type="UniPathway" id="UPA00557">
    <property type="reaction ID" value="UER00614"/>
</dbReference>
<evidence type="ECO:0000256" key="10">
    <source>
        <dbReference type="ARBA" id="ARBA00022679"/>
    </source>
</evidence>
<evidence type="ECO:0000256" key="4">
    <source>
        <dbReference type="ARBA" id="ARBA00005189"/>
    </source>
</evidence>
<evidence type="ECO:0000256" key="5">
    <source>
        <dbReference type="ARBA" id="ARBA00010185"/>
    </source>
</evidence>
<dbReference type="PROSITE" id="PS01315">
    <property type="entry name" value="CDS"/>
    <property type="match status" value="1"/>
</dbReference>
<evidence type="ECO:0000256" key="19">
    <source>
        <dbReference type="SAM" id="Phobius"/>
    </source>
</evidence>
<evidence type="ECO:0000256" key="6">
    <source>
        <dbReference type="ARBA" id="ARBA00012487"/>
    </source>
</evidence>
<keyword evidence="13 19" id="KW-1133">Transmembrane helix</keyword>
<feature type="transmembrane region" description="Helical" evidence="19">
    <location>
        <begin position="61"/>
        <end position="82"/>
    </location>
</feature>
<dbReference type="Pfam" id="PF01148">
    <property type="entry name" value="CTP_transf_1"/>
    <property type="match status" value="1"/>
</dbReference>
<feature type="transmembrane region" description="Helical" evidence="19">
    <location>
        <begin position="216"/>
        <end position="236"/>
    </location>
</feature>
<keyword evidence="11 18" id="KW-0812">Transmembrane</keyword>
<dbReference type="AlphaFoldDB" id="A0A3M0A1M9"/>
<comment type="pathway">
    <text evidence="3 18">Phospholipid metabolism; CDP-diacylglycerol biosynthesis; CDP-diacylglycerol from sn-glycerol 3-phosphate: step 3/3.</text>
</comment>
<evidence type="ECO:0000256" key="14">
    <source>
        <dbReference type="ARBA" id="ARBA00023098"/>
    </source>
</evidence>
<comment type="similarity">
    <text evidence="5 18">Belongs to the CDS family.</text>
</comment>
<dbReference type="PANTHER" id="PTHR46382:SF1">
    <property type="entry name" value="PHOSPHATIDATE CYTIDYLYLTRANSFERASE"/>
    <property type="match status" value="1"/>
</dbReference>
<keyword evidence="21" id="KW-1185">Reference proteome</keyword>
<comment type="pathway">
    <text evidence="4">Lipid metabolism.</text>
</comment>
<evidence type="ECO:0000313" key="21">
    <source>
        <dbReference type="Proteomes" id="UP000267246"/>
    </source>
</evidence>
<accession>A0A3M0A1M9</accession>
<keyword evidence="16" id="KW-0594">Phospholipid biosynthesis</keyword>
<dbReference type="Proteomes" id="UP000267246">
    <property type="component" value="Unassembled WGS sequence"/>
</dbReference>
<dbReference type="GO" id="GO:0016024">
    <property type="term" value="P:CDP-diacylglycerol biosynthetic process"/>
    <property type="evidence" value="ECO:0007669"/>
    <property type="project" value="UniProtKB-UniPathway"/>
</dbReference>
<evidence type="ECO:0000256" key="17">
    <source>
        <dbReference type="ARBA" id="ARBA00023264"/>
    </source>
</evidence>
<evidence type="ECO:0000256" key="8">
    <source>
        <dbReference type="ARBA" id="ARBA00022475"/>
    </source>
</evidence>
<feature type="transmembrane region" description="Helical" evidence="19">
    <location>
        <begin position="35"/>
        <end position="54"/>
    </location>
</feature>
<keyword evidence="10 18" id="KW-0808">Transferase</keyword>
<dbReference type="GO" id="GO:0004605">
    <property type="term" value="F:phosphatidate cytidylyltransferase activity"/>
    <property type="evidence" value="ECO:0007669"/>
    <property type="project" value="UniProtKB-EC"/>
</dbReference>
<evidence type="ECO:0000256" key="11">
    <source>
        <dbReference type="ARBA" id="ARBA00022692"/>
    </source>
</evidence>
<gene>
    <name evidence="20" type="ORF">JN00_0376</name>
</gene>
<feature type="transmembrane region" description="Helical" evidence="19">
    <location>
        <begin position="116"/>
        <end position="138"/>
    </location>
</feature>
<keyword evidence="15 19" id="KW-0472">Membrane</keyword>
<keyword evidence="9" id="KW-0444">Lipid biosynthesis</keyword>
<dbReference type="GO" id="GO:0005886">
    <property type="term" value="C:plasma membrane"/>
    <property type="evidence" value="ECO:0007669"/>
    <property type="project" value="UniProtKB-SubCell"/>
</dbReference>
<reference evidence="20 21" key="1">
    <citation type="submission" date="2018-10" db="EMBL/GenBank/DDBJ databases">
        <title>Genomic Encyclopedia of Archaeal and Bacterial Type Strains, Phase II (KMG-II): from individual species to whole genera.</title>
        <authorList>
            <person name="Goeker M."/>
        </authorList>
    </citation>
    <scope>NUCLEOTIDE SEQUENCE [LARGE SCALE GENOMIC DNA]</scope>
    <source>
        <strain evidence="20 21">ATCC 29870</strain>
    </source>
</reference>
<dbReference type="OrthoDB" id="9799199at2"/>
<evidence type="ECO:0000256" key="9">
    <source>
        <dbReference type="ARBA" id="ARBA00022516"/>
    </source>
</evidence>
<dbReference type="EMBL" id="REFI01000007">
    <property type="protein sequence ID" value="RMA78546.1"/>
    <property type="molecule type" value="Genomic_DNA"/>
</dbReference>
<dbReference type="RefSeq" id="WP_121940849.1">
    <property type="nucleotide sequence ID" value="NZ_REFI01000007.1"/>
</dbReference>
<evidence type="ECO:0000256" key="12">
    <source>
        <dbReference type="ARBA" id="ARBA00022695"/>
    </source>
</evidence>
<evidence type="ECO:0000256" key="2">
    <source>
        <dbReference type="ARBA" id="ARBA00004651"/>
    </source>
</evidence>
<evidence type="ECO:0000313" key="20">
    <source>
        <dbReference type="EMBL" id="RMA78546.1"/>
    </source>
</evidence>
<keyword evidence="14" id="KW-0443">Lipid metabolism</keyword>
<evidence type="ECO:0000256" key="13">
    <source>
        <dbReference type="ARBA" id="ARBA00022989"/>
    </source>
</evidence>
<feature type="transmembrane region" description="Helical" evidence="19">
    <location>
        <begin position="12"/>
        <end position="29"/>
    </location>
</feature>
<feature type="transmembrane region" description="Helical" evidence="19">
    <location>
        <begin position="174"/>
        <end position="195"/>
    </location>
</feature>
<name>A0A3M0A1M9_9BACT</name>
<organism evidence="20 21">
    <name type="scientific">Metamycoplasma subdolum</name>
    <dbReference type="NCBI Taxonomy" id="92407"/>
    <lineage>
        <taxon>Bacteria</taxon>
        <taxon>Bacillati</taxon>
        <taxon>Mycoplasmatota</taxon>
        <taxon>Mycoplasmoidales</taxon>
        <taxon>Metamycoplasmataceae</taxon>
        <taxon>Metamycoplasma</taxon>
    </lineage>
</organism>
<keyword evidence="12 18" id="KW-0548">Nucleotidyltransferase</keyword>
<sequence length="315" mass="36391">MLNNTVKRAKAAMIFFTLVIPIVLLNYFVKYNEIRLFSLLFYSLFCVYATYEILQHNKLHFYANCILSATALLPLFLTLPVWDSKTSSTIFEGIRPTLNISDALNLNRNWMINLNLWWISFLIGPVVSSLFFLTNIYYFKSKKEFFANLFVTFFVTTFMPLFSKLLWFFNTFNIYAFAVTFFIPVVVDVSGYFGGKAFGRKLIKRRFSKISPNKTWEGAIISYVLGTIATVALIVIPSIVNAPNYFSFYSNLWKKIITPIILPIISIIGDLTFSMFKRFMRVKDFSNLIPGHGGLMDRFDAMSFVMSSTYIILII</sequence>
<comment type="subcellular location">
    <subcellularLocation>
        <location evidence="2">Cell membrane</location>
        <topology evidence="2">Multi-pass membrane protein</topology>
    </subcellularLocation>
</comment>
<dbReference type="PANTHER" id="PTHR46382">
    <property type="entry name" value="PHOSPHATIDATE CYTIDYLYLTRANSFERASE"/>
    <property type="match status" value="1"/>
</dbReference>
<evidence type="ECO:0000256" key="15">
    <source>
        <dbReference type="ARBA" id="ARBA00023136"/>
    </source>
</evidence>
<protein>
    <recommendedName>
        <fullName evidence="7 18">Phosphatidate cytidylyltransferase</fullName>
        <ecNumber evidence="6 18">2.7.7.41</ecNumber>
    </recommendedName>
</protein>
<keyword evidence="8" id="KW-1003">Cell membrane</keyword>
<keyword evidence="17" id="KW-1208">Phospholipid metabolism</keyword>
<dbReference type="EC" id="2.7.7.41" evidence="6 18"/>
<evidence type="ECO:0000256" key="18">
    <source>
        <dbReference type="RuleBase" id="RU003938"/>
    </source>
</evidence>
<evidence type="ECO:0000256" key="7">
    <source>
        <dbReference type="ARBA" id="ARBA00019373"/>
    </source>
</evidence>
<feature type="transmembrane region" description="Helical" evidence="19">
    <location>
        <begin position="256"/>
        <end position="276"/>
    </location>
</feature>
<comment type="catalytic activity">
    <reaction evidence="1 18">
        <text>a 1,2-diacyl-sn-glycero-3-phosphate + CTP + H(+) = a CDP-1,2-diacyl-sn-glycerol + diphosphate</text>
        <dbReference type="Rhea" id="RHEA:16229"/>
        <dbReference type="ChEBI" id="CHEBI:15378"/>
        <dbReference type="ChEBI" id="CHEBI:33019"/>
        <dbReference type="ChEBI" id="CHEBI:37563"/>
        <dbReference type="ChEBI" id="CHEBI:58332"/>
        <dbReference type="ChEBI" id="CHEBI:58608"/>
        <dbReference type="EC" id="2.7.7.41"/>
    </reaction>
</comment>
<proteinExistence type="inferred from homology"/>